<dbReference type="PANTHER" id="PTHR46889:SF4">
    <property type="entry name" value="TRANSPOSASE INSO FOR INSERTION SEQUENCE ELEMENT IS911B-RELATED"/>
    <property type="match status" value="1"/>
</dbReference>
<dbReference type="EMBL" id="JACJID010000001">
    <property type="protein sequence ID" value="MBA8923698.1"/>
    <property type="molecule type" value="Genomic_DNA"/>
</dbReference>
<reference evidence="2 3" key="1">
    <citation type="submission" date="2020-08" db="EMBL/GenBank/DDBJ databases">
        <title>Genomic Encyclopedia of Archaeal and Bacterial Type Strains, Phase II (KMG-II): from individual species to whole genera.</title>
        <authorList>
            <person name="Goeker M."/>
        </authorList>
    </citation>
    <scope>NUCLEOTIDE SEQUENCE [LARGE SCALE GENOMIC DNA]</scope>
    <source>
        <strain evidence="2 3">DSM 43850</strain>
    </source>
</reference>
<feature type="domain" description="Integrase catalytic" evidence="1">
    <location>
        <begin position="9"/>
        <end position="59"/>
    </location>
</feature>
<proteinExistence type="predicted"/>
<dbReference type="Gene3D" id="3.30.420.10">
    <property type="entry name" value="Ribonuclease H-like superfamily/Ribonuclease H"/>
    <property type="match status" value="1"/>
</dbReference>
<dbReference type="Pfam" id="PF13333">
    <property type="entry name" value="rve_2"/>
    <property type="match status" value="1"/>
</dbReference>
<protein>
    <submittedName>
        <fullName evidence="2">Transposase InsO family protein</fullName>
    </submittedName>
</protein>
<organism evidence="2 3">
    <name type="scientific">Kutzneria viridogrisea</name>
    <dbReference type="NCBI Taxonomy" id="47990"/>
    <lineage>
        <taxon>Bacteria</taxon>
        <taxon>Bacillati</taxon>
        <taxon>Actinomycetota</taxon>
        <taxon>Actinomycetes</taxon>
        <taxon>Pseudonocardiales</taxon>
        <taxon>Pseudonocardiaceae</taxon>
        <taxon>Kutzneria</taxon>
    </lineage>
</organism>
<dbReference type="InterPro" id="IPR012337">
    <property type="entry name" value="RNaseH-like_sf"/>
</dbReference>
<dbReference type="InterPro" id="IPR050900">
    <property type="entry name" value="Transposase_IS3/IS150/IS904"/>
</dbReference>
<keyword evidence="3" id="KW-1185">Reference proteome</keyword>
<accession>A0ABR6B9Z3</accession>
<dbReference type="PANTHER" id="PTHR46889">
    <property type="entry name" value="TRANSPOSASE INSF FOR INSERTION SEQUENCE IS3B-RELATED"/>
    <property type="match status" value="1"/>
</dbReference>
<gene>
    <name evidence="2" type="ORF">BC739_000895</name>
</gene>
<evidence type="ECO:0000313" key="3">
    <source>
        <dbReference type="Proteomes" id="UP000517916"/>
    </source>
</evidence>
<sequence>MCWDNAAAESFFASLKNEMYHREQFPTRARARFAVAEYIEVFYNRKRLHSSLGYRTPAQALLDHLTAAAAA</sequence>
<dbReference type="InterPro" id="IPR036397">
    <property type="entry name" value="RNaseH_sf"/>
</dbReference>
<dbReference type="Proteomes" id="UP000517916">
    <property type="component" value="Unassembled WGS sequence"/>
</dbReference>
<evidence type="ECO:0000313" key="2">
    <source>
        <dbReference type="EMBL" id="MBA8923698.1"/>
    </source>
</evidence>
<dbReference type="InterPro" id="IPR001584">
    <property type="entry name" value="Integrase_cat-core"/>
</dbReference>
<dbReference type="SUPFAM" id="SSF53098">
    <property type="entry name" value="Ribonuclease H-like"/>
    <property type="match status" value="1"/>
</dbReference>
<name>A0ABR6B9Z3_9PSEU</name>
<comment type="caution">
    <text evidence="2">The sequence shown here is derived from an EMBL/GenBank/DDBJ whole genome shotgun (WGS) entry which is preliminary data.</text>
</comment>
<evidence type="ECO:0000259" key="1">
    <source>
        <dbReference type="Pfam" id="PF13333"/>
    </source>
</evidence>